<dbReference type="Proteomes" id="UP000297703">
    <property type="component" value="Unassembled WGS sequence"/>
</dbReference>
<protein>
    <submittedName>
        <fullName evidence="1">Zinc finger protein 2</fullName>
    </submittedName>
</protein>
<evidence type="ECO:0000313" key="2">
    <source>
        <dbReference type="Proteomes" id="UP000297703"/>
    </source>
</evidence>
<proteinExistence type="predicted"/>
<reference evidence="1 2" key="2">
    <citation type="submission" date="2019-04" db="EMBL/GenBank/DDBJ databases">
        <title>The genome sequence of big-headed turtle.</title>
        <authorList>
            <person name="Gong S."/>
        </authorList>
    </citation>
    <scope>NUCLEOTIDE SEQUENCE [LARGE SCALE GENOMIC DNA]</scope>
    <source>
        <strain evidence="1">DO16091913</strain>
        <tissue evidence="1">Muscle</tissue>
    </source>
</reference>
<keyword evidence="2" id="KW-1185">Reference proteome</keyword>
<evidence type="ECO:0000313" key="1">
    <source>
        <dbReference type="EMBL" id="TFJ99548.1"/>
    </source>
</evidence>
<sequence length="100" mass="11635">MEEETQFFSMNIFFPLNYFLFKFCLVYNPLYELGGWYGLQQYGSLSVPKPENVSVQLGPWLVSAPPVTKPQVEGSKRTGPWEELEATRWQKKMRSQPTLP</sequence>
<reference evidence="1 2" key="1">
    <citation type="submission" date="2019-04" db="EMBL/GenBank/DDBJ databases">
        <title>Draft genome of the big-headed turtle Platysternon megacephalum.</title>
        <authorList>
            <person name="Gong S."/>
        </authorList>
    </citation>
    <scope>NUCLEOTIDE SEQUENCE [LARGE SCALE GENOMIC DNA]</scope>
    <source>
        <strain evidence="1">DO16091913</strain>
        <tissue evidence="1">Muscle</tissue>
    </source>
</reference>
<name>A0A4D9DR01_9SAUR</name>
<accession>A0A4D9DR01</accession>
<comment type="caution">
    <text evidence="1">The sequence shown here is derived from an EMBL/GenBank/DDBJ whole genome shotgun (WGS) entry which is preliminary data.</text>
</comment>
<dbReference type="AlphaFoldDB" id="A0A4D9DR01"/>
<gene>
    <name evidence="1" type="ORF">DR999_PMT18417</name>
</gene>
<organism evidence="1 2">
    <name type="scientific">Platysternon megacephalum</name>
    <name type="common">big-headed turtle</name>
    <dbReference type="NCBI Taxonomy" id="55544"/>
    <lineage>
        <taxon>Eukaryota</taxon>
        <taxon>Metazoa</taxon>
        <taxon>Chordata</taxon>
        <taxon>Craniata</taxon>
        <taxon>Vertebrata</taxon>
        <taxon>Euteleostomi</taxon>
        <taxon>Archelosauria</taxon>
        <taxon>Testudinata</taxon>
        <taxon>Testudines</taxon>
        <taxon>Cryptodira</taxon>
        <taxon>Durocryptodira</taxon>
        <taxon>Testudinoidea</taxon>
        <taxon>Platysternidae</taxon>
        <taxon>Platysternon</taxon>
    </lineage>
</organism>
<dbReference type="EMBL" id="QXTE01000321">
    <property type="protein sequence ID" value="TFJ99548.1"/>
    <property type="molecule type" value="Genomic_DNA"/>
</dbReference>